<reference evidence="3" key="1">
    <citation type="journal article" date="2021" name="IMA Fungus">
        <title>Genomic characterization of three marine fungi, including Emericellopsis atlantica sp. nov. with signatures of a generalist lifestyle and marine biomass degradation.</title>
        <authorList>
            <person name="Hagestad O.C."/>
            <person name="Hou L."/>
            <person name="Andersen J.H."/>
            <person name="Hansen E.H."/>
            <person name="Altermark B."/>
            <person name="Li C."/>
            <person name="Kuhnert E."/>
            <person name="Cox R.J."/>
            <person name="Crous P.W."/>
            <person name="Spatafora J.W."/>
            <person name="Lail K."/>
            <person name="Amirebrahimi M."/>
            <person name="Lipzen A."/>
            <person name="Pangilinan J."/>
            <person name="Andreopoulos W."/>
            <person name="Hayes R.D."/>
            <person name="Ng V."/>
            <person name="Grigoriev I.V."/>
            <person name="Jackson S.A."/>
            <person name="Sutton T.D.S."/>
            <person name="Dobson A.D.W."/>
            <person name="Rama T."/>
        </authorList>
    </citation>
    <scope>NUCLEOTIDE SEQUENCE</scope>
    <source>
        <strain evidence="3">TRa3180A</strain>
    </source>
</reference>
<dbReference type="GO" id="GO:1902388">
    <property type="term" value="F:ceramide 1-phosphate transfer activity"/>
    <property type="evidence" value="ECO:0007669"/>
    <property type="project" value="TreeGrafter"/>
</dbReference>
<name>A0A9P7Z5J9_9HELO</name>
<dbReference type="SUPFAM" id="SSF110004">
    <property type="entry name" value="Glycolipid transfer protein, GLTP"/>
    <property type="match status" value="1"/>
</dbReference>
<protein>
    <submittedName>
        <fullName evidence="3">Glycolipid transfer protein domain-containing protein</fullName>
    </submittedName>
</protein>
<organism evidence="3 4">
    <name type="scientific">Calycina marina</name>
    <dbReference type="NCBI Taxonomy" id="1763456"/>
    <lineage>
        <taxon>Eukaryota</taxon>
        <taxon>Fungi</taxon>
        <taxon>Dikarya</taxon>
        <taxon>Ascomycota</taxon>
        <taxon>Pezizomycotina</taxon>
        <taxon>Leotiomycetes</taxon>
        <taxon>Helotiales</taxon>
        <taxon>Pezizellaceae</taxon>
        <taxon>Calycina</taxon>
    </lineage>
</organism>
<feature type="domain" description="Glycolipid transfer protein" evidence="2">
    <location>
        <begin position="34"/>
        <end position="173"/>
    </location>
</feature>
<proteinExistence type="predicted"/>
<dbReference type="GO" id="GO:0005829">
    <property type="term" value="C:cytosol"/>
    <property type="evidence" value="ECO:0007669"/>
    <property type="project" value="TreeGrafter"/>
</dbReference>
<keyword evidence="4" id="KW-1185">Reference proteome</keyword>
<dbReference type="GO" id="GO:1902387">
    <property type="term" value="F:ceramide 1-phosphate binding"/>
    <property type="evidence" value="ECO:0007669"/>
    <property type="project" value="TreeGrafter"/>
</dbReference>
<dbReference type="OrthoDB" id="205255at2759"/>
<dbReference type="Gene3D" id="1.10.3520.10">
    <property type="entry name" value="Glycolipid transfer protein"/>
    <property type="match status" value="1"/>
</dbReference>
<keyword evidence="1" id="KW-0813">Transport</keyword>
<dbReference type="InterPro" id="IPR014830">
    <property type="entry name" value="Glycolipid_transfer_prot_dom"/>
</dbReference>
<sequence length="207" mass="22899">MTTTNAYPPGGTFLDTVKKSFTDVPMNKENDNAISTTEFLEAAESLTTLFDVLGSMAFQPVKNDILGNVKKVRDRQLAAPAESETLQALVFNELKTKKHTATEGLVWLVRGLDFTCIALCQNLATSTEELSASFRTAYGSTLKPHHSFLVKPIFSAAMSACPYRKDFYVKLGEDPDKVAAELRVWLASLTQLIAVLKGFLDRKEAKW</sequence>
<dbReference type="EMBL" id="MU253830">
    <property type="protein sequence ID" value="KAG9245799.1"/>
    <property type="molecule type" value="Genomic_DNA"/>
</dbReference>
<gene>
    <name evidence="3" type="ORF">BJ878DRAFT_333369</name>
</gene>
<evidence type="ECO:0000313" key="4">
    <source>
        <dbReference type="Proteomes" id="UP000887226"/>
    </source>
</evidence>
<dbReference type="Proteomes" id="UP000887226">
    <property type="component" value="Unassembled WGS sequence"/>
</dbReference>
<dbReference type="FunFam" id="1.10.3520.10:FF:000001">
    <property type="entry name" value="Pleckstrin domain-containing family A member 8"/>
    <property type="match status" value="1"/>
</dbReference>
<evidence type="ECO:0000256" key="1">
    <source>
        <dbReference type="ARBA" id="ARBA00022448"/>
    </source>
</evidence>
<dbReference type="GO" id="GO:0016020">
    <property type="term" value="C:membrane"/>
    <property type="evidence" value="ECO:0007669"/>
    <property type="project" value="TreeGrafter"/>
</dbReference>
<dbReference type="Pfam" id="PF08718">
    <property type="entry name" value="GLTP"/>
    <property type="match status" value="1"/>
</dbReference>
<evidence type="ECO:0000259" key="2">
    <source>
        <dbReference type="Pfam" id="PF08718"/>
    </source>
</evidence>
<evidence type="ECO:0000313" key="3">
    <source>
        <dbReference type="EMBL" id="KAG9245799.1"/>
    </source>
</evidence>
<dbReference type="InterPro" id="IPR036497">
    <property type="entry name" value="GLTP_sf"/>
</dbReference>
<dbReference type="PANTHER" id="PTHR10219:SF25">
    <property type="entry name" value="PLECKSTRIN HOMOLOGY DOMAIN-CONTAINING FAMILY A MEMBER 8"/>
    <property type="match status" value="1"/>
</dbReference>
<dbReference type="PANTHER" id="PTHR10219">
    <property type="entry name" value="GLYCOLIPID TRANSFER PROTEIN-RELATED"/>
    <property type="match status" value="1"/>
</dbReference>
<accession>A0A9P7Z5J9</accession>
<comment type="caution">
    <text evidence="3">The sequence shown here is derived from an EMBL/GenBank/DDBJ whole genome shotgun (WGS) entry which is preliminary data.</text>
</comment>
<dbReference type="AlphaFoldDB" id="A0A9P7Z5J9"/>